<dbReference type="RefSeq" id="XP_062878730.1">
    <property type="nucleotide sequence ID" value="XM_063022660.1"/>
</dbReference>
<dbReference type="AlphaFoldDB" id="A0AAX4HD41"/>
<dbReference type="InterPro" id="IPR011021">
    <property type="entry name" value="Arrestin-like_N"/>
</dbReference>
<dbReference type="GeneID" id="88174763"/>
<dbReference type="GO" id="GO:0030674">
    <property type="term" value="F:protein-macromolecule adaptor activity"/>
    <property type="evidence" value="ECO:0007669"/>
    <property type="project" value="TreeGrafter"/>
</dbReference>
<dbReference type="PANTHER" id="PTHR11188">
    <property type="entry name" value="ARRESTIN DOMAIN CONTAINING PROTEIN"/>
    <property type="match status" value="1"/>
</dbReference>
<dbReference type="Gene3D" id="2.60.40.640">
    <property type="match status" value="1"/>
</dbReference>
<dbReference type="Pfam" id="PF00339">
    <property type="entry name" value="Arrestin_N"/>
    <property type="match status" value="1"/>
</dbReference>
<dbReference type="InterPro" id="IPR014756">
    <property type="entry name" value="Ig_E-set"/>
</dbReference>
<gene>
    <name evidence="3" type="ORF">PUMCH_003700</name>
</gene>
<evidence type="ECO:0000313" key="3">
    <source>
        <dbReference type="EMBL" id="WPK26349.1"/>
    </source>
</evidence>
<evidence type="ECO:0000259" key="2">
    <source>
        <dbReference type="Pfam" id="PF00339"/>
    </source>
</evidence>
<name>A0AAX4HD41_9ASCO</name>
<dbReference type="CDD" id="cd22952">
    <property type="entry name" value="ART10-like"/>
    <property type="match status" value="1"/>
</dbReference>
<reference evidence="3 4" key="1">
    <citation type="submission" date="2023-10" db="EMBL/GenBank/DDBJ databases">
        <title>Draft Genome Sequence of Candida saopaulonensis from a very Premature Infant with Sepsis.</title>
        <authorList>
            <person name="Ning Y."/>
            <person name="Dai R."/>
            <person name="Xiao M."/>
            <person name="Xu Y."/>
            <person name="Yan Q."/>
            <person name="Zhang L."/>
        </authorList>
    </citation>
    <scope>NUCLEOTIDE SEQUENCE [LARGE SCALE GENOMIC DNA]</scope>
    <source>
        <strain evidence="3 4">19XY460</strain>
    </source>
</reference>
<dbReference type="GO" id="GO:0070086">
    <property type="term" value="P:ubiquitin-dependent endocytosis"/>
    <property type="evidence" value="ECO:0007669"/>
    <property type="project" value="TreeGrafter"/>
</dbReference>
<feature type="compositionally biased region" description="Basic and acidic residues" evidence="1">
    <location>
        <begin position="527"/>
        <end position="537"/>
    </location>
</feature>
<dbReference type="GO" id="GO:0005886">
    <property type="term" value="C:plasma membrane"/>
    <property type="evidence" value="ECO:0007669"/>
    <property type="project" value="TreeGrafter"/>
</dbReference>
<dbReference type="InterPro" id="IPR014752">
    <property type="entry name" value="Arrestin-like_C"/>
</dbReference>
<protein>
    <recommendedName>
        <fullName evidence="2">Arrestin-like N-terminal domain-containing protein</fullName>
    </recommendedName>
</protein>
<feature type="domain" description="Arrestin-like N-terminal" evidence="2">
    <location>
        <begin position="7"/>
        <end position="120"/>
    </location>
</feature>
<organism evidence="3 4">
    <name type="scientific">Australozyma saopauloensis</name>
    <dbReference type="NCBI Taxonomy" id="291208"/>
    <lineage>
        <taxon>Eukaryota</taxon>
        <taxon>Fungi</taxon>
        <taxon>Dikarya</taxon>
        <taxon>Ascomycota</taxon>
        <taxon>Saccharomycotina</taxon>
        <taxon>Pichiomycetes</taxon>
        <taxon>Metschnikowiaceae</taxon>
        <taxon>Australozyma</taxon>
    </lineage>
</organism>
<evidence type="ECO:0000256" key="1">
    <source>
        <dbReference type="SAM" id="MobiDB-lite"/>
    </source>
</evidence>
<dbReference type="InterPro" id="IPR050357">
    <property type="entry name" value="Arrestin_domain-protein"/>
</dbReference>
<dbReference type="GO" id="GO:0005829">
    <property type="term" value="C:cytosol"/>
    <property type="evidence" value="ECO:0007669"/>
    <property type="project" value="TreeGrafter"/>
</dbReference>
<feature type="region of interest" description="Disordered" evidence="1">
    <location>
        <begin position="519"/>
        <end position="591"/>
    </location>
</feature>
<dbReference type="GO" id="GO:0031625">
    <property type="term" value="F:ubiquitin protein ligase binding"/>
    <property type="evidence" value="ECO:0007669"/>
    <property type="project" value="TreeGrafter"/>
</dbReference>
<dbReference type="PANTHER" id="PTHR11188:SF17">
    <property type="entry name" value="FI21816P1"/>
    <property type="match status" value="1"/>
</dbReference>
<proteinExistence type="predicted"/>
<dbReference type="KEGG" id="asau:88174763"/>
<dbReference type="Proteomes" id="UP001338582">
    <property type="component" value="Chromosome 4"/>
</dbReference>
<evidence type="ECO:0000313" key="4">
    <source>
        <dbReference type="Proteomes" id="UP001338582"/>
    </source>
</evidence>
<sequence length="591" mass="66600">MGLDVNVEIDRSRTGGTFTNHDVITGIVKLTNTSSLSLTYIQVKLEGLSSTQIVVPTRRNNKKKKTENHALTDVHKVLYDLLIVFPPENIRKVSLAKEFTLTPGTYTYPFLFKIPLKSGCLKQTGKGLGFDFKLTSNPMNLNVNAYTLRQDINNLMSMATQQPNQQRGSINYHVDTQLPPTLLTMGQTANIKYFVKVTCKRASIFKVNARAIDPFNFLPLDLDDHFQPIALQEEEYKEVYFRKDIVFKNRIPEVVGVKMEPPQPQRPELYSRNSVKKGFLSFFAPPSPPIPPEKPKRTNSGHSIDILDTDVNFAFEIRFRHPAFLSPTSAPRFKLFFVSNVDPSSYSLAKYGKPEESNGLGVIYLQRLKFDLIVTTNISVLETENGINDIHQSRAENTISVCNNSFRDVPLDLMHSKKQKSSSASSNGFVKFNSFELEIPKKYYDNFKLPRNLPPTFTTCNIERTYTLVVVAGVSSEKLGGSASRHEGDKRIRFVDLVCPNIKVLSGLKLTQALHSNASNPSVGHSFDSKENGRHNEFNPSVPPTVSEVGRQSIGSAEDTSLPLPTYEDVVRENSYQDDSEHLRARHRYKN</sequence>
<dbReference type="EMBL" id="CP138897">
    <property type="protein sequence ID" value="WPK26349.1"/>
    <property type="molecule type" value="Genomic_DNA"/>
</dbReference>
<dbReference type="SUPFAM" id="SSF81296">
    <property type="entry name" value="E set domains"/>
    <property type="match status" value="1"/>
</dbReference>
<accession>A0AAX4HD41</accession>
<keyword evidence="4" id="KW-1185">Reference proteome</keyword>